<comment type="caution">
    <text evidence="2">The sequence shown here is derived from an EMBL/GenBank/DDBJ whole genome shotgun (WGS) entry which is preliminary data.</text>
</comment>
<reference evidence="2 3" key="1">
    <citation type="submission" date="2023-03" db="EMBL/GenBank/DDBJ databases">
        <title>YIM 152171 draft genome.</title>
        <authorList>
            <person name="Yang Z."/>
        </authorList>
    </citation>
    <scope>NUCLEOTIDE SEQUENCE [LARGE SCALE GENOMIC DNA]</scope>
    <source>
        <strain evidence="2 3">YIM 152171</strain>
    </source>
</reference>
<protein>
    <submittedName>
        <fullName evidence="2">CoA transferase</fullName>
    </submittedName>
</protein>
<dbReference type="InterPro" id="IPR044855">
    <property type="entry name" value="CoA-Trfase_III_dom3_sf"/>
</dbReference>
<organism evidence="2 3">
    <name type="scientific">Marinimicrococcus flavescens</name>
    <dbReference type="NCBI Taxonomy" id="3031815"/>
    <lineage>
        <taxon>Bacteria</taxon>
        <taxon>Pseudomonadati</taxon>
        <taxon>Pseudomonadota</taxon>
        <taxon>Alphaproteobacteria</taxon>
        <taxon>Geminicoccales</taxon>
        <taxon>Geminicoccaceae</taxon>
        <taxon>Marinimicrococcus</taxon>
    </lineage>
</organism>
<dbReference type="PANTHER" id="PTHR48207">
    <property type="entry name" value="SUCCINATE--HYDROXYMETHYLGLUTARATE COA-TRANSFERASE"/>
    <property type="match status" value="1"/>
</dbReference>
<proteinExistence type="predicted"/>
<name>A0AAP3XS00_9PROT</name>
<dbReference type="Pfam" id="PF02515">
    <property type="entry name" value="CoA_transf_3"/>
    <property type="match status" value="1"/>
</dbReference>
<dbReference type="AlphaFoldDB" id="A0AAP3XS00"/>
<dbReference type="PANTHER" id="PTHR48207:SF3">
    <property type="entry name" value="SUCCINATE--HYDROXYMETHYLGLUTARATE COA-TRANSFERASE"/>
    <property type="match status" value="1"/>
</dbReference>
<keyword evidence="3" id="KW-1185">Reference proteome</keyword>
<sequence>MQRKPLTGVKVLDFTRLYAGPFCTMLLGDLGADIVKVEAPGGDPIRLQGPPFHDGQSMSFLAVNRNKRSIQLNTKDERDRTLARRLALEADVVVENFRPGVMDRMGLGYEELAAANPRLIYCAMSGMGATGPMRDKGAFDLTIQAEGGYMSLTGERDGKPIKLGTSAFDLICGQYAMSGIMAALYDRERTGRGQRVETSLFEGEVTYLVDAAMEWLLVGGRRRKWGSEHGTNVPYKAFEAADGWIVIGAGVQRLYEDLARVLRREDLLADPRYATMRDRVTNRDTLYATLDEEVRKWRVDDLVAALDEAGVPCAPVNDMERVFAHPQTAARGMLVKIPDRDGGEFPCIGPAAKFSGFDVAAGWSVPPRPGEHTEEVLASWLGETEARR</sequence>
<dbReference type="GO" id="GO:0008410">
    <property type="term" value="F:CoA-transferase activity"/>
    <property type="evidence" value="ECO:0007669"/>
    <property type="project" value="TreeGrafter"/>
</dbReference>
<evidence type="ECO:0000313" key="2">
    <source>
        <dbReference type="EMBL" id="MDF1586968.1"/>
    </source>
</evidence>
<dbReference type="Proteomes" id="UP001301140">
    <property type="component" value="Unassembled WGS sequence"/>
</dbReference>
<dbReference type="Gene3D" id="3.30.1540.10">
    <property type="entry name" value="formyl-coa transferase, domain 3"/>
    <property type="match status" value="1"/>
</dbReference>
<gene>
    <name evidence="2" type="ORF">PZ740_11325</name>
</gene>
<dbReference type="EMBL" id="JARGEQ010000102">
    <property type="protein sequence ID" value="MDF1586968.1"/>
    <property type="molecule type" value="Genomic_DNA"/>
</dbReference>
<accession>A0AAP3XS00</accession>
<dbReference type="RefSeq" id="WP_327789389.1">
    <property type="nucleotide sequence ID" value="NZ_JARGEQ010000102.1"/>
</dbReference>
<dbReference type="SUPFAM" id="SSF89796">
    <property type="entry name" value="CoA-transferase family III (CaiB/BaiF)"/>
    <property type="match status" value="1"/>
</dbReference>
<dbReference type="Gene3D" id="3.40.50.10540">
    <property type="entry name" value="Crotonobetainyl-coa:carnitine coa-transferase, domain 1"/>
    <property type="match status" value="1"/>
</dbReference>
<dbReference type="InterPro" id="IPR050483">
    <property type="entry name" value="CoA-transferase_III_domain"/>
</dbReference>
<evidence type="ECO:0000256" key="1">
    <source>
        <dbReference type="ARBA" id="ARBA00022679"/>
    </source>
</evidence>
<keyword evidence="1 2" id="KW-0808">Transferase</keyword>
<dbReference type="InterPro" id="IPR023606">
    <property type="entry name" value="CoA-Trfase_III_dom_1_sf"/>
</dbReference>
<dbReference type="InterPro" id="IPR003673">
    <property type="entry name" value="CoA-Trfase_fam_III"/>
</dbReference>
<evidence type="ECO:0000313" key="3">
    <source>
        <dbReference type="Proteomes" id="UP001301140"/>
    </source>
</evidence>